<dbReference type="AlphaFoldDB" id="Q6AN70"/>
<organism evidence="1 2">
    <name type="scientific">Desulfotalea psychrophila (strain LSv54 / DSM 12343)</name>
    <dbReference type="NCBI Taxonomy" id="177439"/>
    <lineage>
        <taxon>Bacteria</taxon>
        <taxon>Pseudomonadati</taxon>
        <taxon>Thermodesulfobacteriota</taxon>
        <taxon>Desulfobulbia</taxon>
        <taxon>Desulfobulbales</taxon>
        <taxon>Desulfocapsaceae</taxon>
        <taxon>Desulfotalea</taxon>
    </lineage>
</organism>
<name>Q6AN70_DESPS</name>
<protein>
    <submittedName>
        <fullName evidence="1">Uncharacterized protein</fullName>
    </submittedName>
</protein>
<reference evidence="2" key="1">
    <citation type="journal article" date="2004" name="Environ. Microbiol.">
        <title>The genome of Desulfotalea psychrophila, a sulfate-reducing bacterium from permanently cold Arctic sediments.</title>
        <authorList>
            <person name="Rabus R."/>
            <person name="Ruepp A."/>
            <person name="Frickey T."/>
            <person name="Rattei T."/>
            <person name="Fartmann B."/>
            <person name="Stark M."/>
            <person name="Bauer M."/>
            <person name="Zibat A."/>
            <person name="Lombardot T."/>
            <person name="Becker I."/>
            <person name="Amann J."/>
            <person name="Gellner K."/>
            <person name="Teeling H."/>
            <person name="Leuschner W.D."/>
            <person name="Gloeckner F.-O."/>
            <person name="Lupas A.N."/>
            <person name="Amann R."/>
            <person name="Klenk H.-P."/>
        </authorList>
    </citation>
    <scope>NUCLEOTIDE SEQUENCE [LARGE SCALE GENOMIC DNA]</scope>
    <source>
        <strain evidence="2">DSM 12343 / LSv54</strain>
    </source>
</reference>
<proteinExistence type="predicted"/>
<sequence length="157" mass="16932">MVEMSVYEFYCKGCNTILKFSGETEGAGQPSCPLCGAAGLVAEKSRFFLGENSADTGREALLAGLTEEKIGLAFEQLGKGAEVDGSQSMVDLLQSFSCDAGLAPTELLKKVLSEGVDSERVGQLEEDIAFRHLVVGGEDLPRRNERVYPLAQYLWAC</sequence>
<dbReference type="HOGENOM" id="CLU_113286_0_0_7"/>
<dbReference type="STRING" id="177439.DP1475"/>
<gene>
    <name evidence="1" type="ordered locus">DP1475</name>
</gene>
<evidence type="ECO:0000313" key="2">
    <source>
        <dbReference type="Proteomes" id="UP000000602"/>
    </source>
</evidence>
<dbReference type="EMBL" id="CR522870">
    <property type="protein sequence ID" value="CAG36204.1"/>
    <property type="molecule type" value="Genomic_DNA"/>
</dbReference>
<dbReference type="KEGG" id="dps:DP1475"/>
<keyword evidence="2" id="KW-1185">Reference proteome</keyword>
<dbReference type="Proteomes" id="UP000000602">
    <property type="component" value="Chromosome"/>
</dbReference>
<accession>Q6AN70</accession>
<evidence type="ECO:0000313" key="1">
    <source>
        <dbReference type="EMBL" id="CAG36204.1"/>
    </source>
</evidence>